<evidence type="ECO:0000256" key="9">
    <source>
        <dbReference type="RuleBase" id="RU003794"/>
    </source>
</evidence>
<dbReference type="InterPro" id="IPR050882">
    <property type="entry name" value="Prepilin_peptidase/N-MTase"/>
</dbReference>
<dbReference type="Pfam" id="PF01478">
    <property type="entry name" value="Peptidase_A24"/>
    <property type="match status" value="1"/>
</dbReference>
<keyword evidence="4" id="KW-0997">Cell inner membrane</keyword>
<dbReference type="PANTHER" id="PTHR30487">
    <property type="entry name" value="TYPE 4 PREPILIN-LIKE PROTEINS LEADER PEPTIDE-PROCESSING ENZYME"/>
    <property type="match status" value="1"/>
</dbReference>
<proteinExistence type="inferred from homology"/>
<comment type="function">
    <text evidence="9">Plays an essential role in type IV pili and type II pseudopili formation by proteolytically removing the leader sequence from substrate proteins and subsequently monomethylating the alpha-amino group of the newly exposed N-terminal phenylalanine.</text>
</comment>
<dbReference type="PRINTS" id="PR00864">
    <property type="entry name" value="PREPILNPTASE"/>
</dbReference>
<dbReference type="InterPro" id="IPR010627">
    <property type="entry name" value="Prepilin_pept_A24_N"/>
</dbReference>
<dbReference type="EC" id="3.4.23.43" evidence="9"/>
<name>A0ABQ0A3Z7_9GAMM</name>
<evidence type="ECO:0000256" key="2">
    <source>
        <dbReference type="ARBA" id="ARBA00005801"/>
    </source>
</evidence>
<feature type="transmembrane region" description="Helical" evidence="10">
    <location>
        <begin position="259"/>
        <end position="286"/>
    </location>
</feature>
<keyword evidence="9" id="KW-0489">Methyltransferase</keyword>
<dbReference type="Proteomes" id="UP001465153">
    <property type="component" value="Unassembled WGS sequence"/>
</dbReference>
<dbReference type="InterPro" id="IPR014032">
    <property type="entry name" value="Peptidase_A24A_bac"/>
</dbReference>
<feature type="transmembrane region" description="Helical" evidence="10">
    <location>
        <begin position="227"/>
        <end position="247"/>
    </location>
</feature>
<dbReference type="RefSeq" id="WP_233086667.1">
    <property type="nucleotide sequence ID" value="NZ_BAABWN010000001.1"/>
</dbReference>
<evidence type="ECO:0000256" key="1">
    <source>
        <dbReference type="ARBA" id="ARBA00004429"/>
    </source>
</evidence>
<keyword evidence="9" id="KW-0378">Hydrolase</keyword>
<feature type="domain" description="Prepilin peptidase A24 N-terminal" evidence="12">
    <location>
        <begin position="17"/>
        <end position="123"/>
    </location>
</feature>
<feature type="transmembrane region" description="Helical" evidence="10">
    <location>
        <begin position="12"/>
        <end position="33"/>
    </location>
</feature>
<protein>
    <recommendedName>
        <fullName evidence="9">Prepilin leader peptidase/N-methyltransferase</fullName>
        <ecNumber evidence="9">2.1.1.-</ecNumber>
        <ecNumber evidence="9">3.4.23.43</ecNumber>
    </recommendedName>
</protein>
<dbReference type="Pfam" id="PF06750">
    <property type="entry name" value="A24_N_bact"/>
    <property type="match status" value="1"/>
</dbReference>
<evidence type="ECO:0000256" key="6">
    <source>
        <dbReference type="ARBA" id="ARBA00022989"/>
    </source>
</evidence>
<feature type="transmembrane region" description="Helical" evidence="10">
    <location>
        <begin position="130"/>
        <end position="148"/>
    </location>
</feature>
<comment type="subcellular location">
    <subcellularLocation>
        <location evidence="1">Cell inner membrane</location>
        <topology evidence="1">Multi-pass membrane protein</topology>
    </subcellularLocation>
    <subcellularLocation>
        <location evidence="9">Cell membrane</location>
        <topology evidence="9">Multi-pass membrane protein</topology>
    </subcellularLocation>
</comment>
<evidence type="ECO:0000256" key="7">
    <source>
        <dbReference type="ARBA" id="ARBA00023136"/>
    </source>
</evidence>
<comment type="catalytic activity">
    <reaction evidence="9">
        <text>Typically cleaves a -Gly-|-Phe- bond to release an N-terminal, basic peptide of 5-8 residues from type IV prepilin, and then N-methylates the new N-terminal amino group, the methyl donor being S-adenosyl-L-methionine.</text>
        <dbReference type="EC" id="3.4.23.43"/>
    </reaction>
</comment>
<keyword evidence="3" id="KW-1003">Cell membrane</keyword>
<keyword evidence="6 10" id="KW-1133">Transmembrane helix</keyword>
<dbReference type="InterPro" id="IPR000045">
    <property type="entry name" value="Prepilin_IV_endopep_pep"/>
</dbReference>
<keyword evidence="14" id="KW-1185">Reference proteome</keyword>
<keyword evidence="5 9" id="KW-0812">Transmembrane</keyword>
<reference evidence="13 14" key="1">
    <citation type="submission" date="2024-04" db="EMBL/GenBank/DDBJ databases">
        <title>Draft genome sequence of Sessilibacter corallicola NBRC 116591.</title>
        <authorList>
            <person name="Miyakawa T."/>
            <person name="Kusuya Y."/>
            <person name="Miura T."/>
        </authorList>
    </citation>
    <scope>NUCLEOTIDE SEQUENCE [LARGE SCALE GENOMIC DNA]</scope>
    <source>
        <strain evidence="13 14">KU-00831-HH</strain>
    </source>
</reference>
<evidence type="ECO:0000256" key="5">
    <source>
        <dbReference type="ARBA" id="ARBA00022692"/>
    </source>
</evidence>
<dbReference type="Gene3D" id="1.20.120.1220">
    <property type="match status" value="1"/>
</dbReference>
<accession>A0ABQ0A3Z7</accession>
<evidence type="ECO:0000313" key="13">
    <source>
        <dbReference type="EMBL" id="GAA6166283.1"/>
    </source>
</evidence>
<evidence type="ECO:0000313" key="14">
    <source>
        <dbReference type="Proteomes" id="UP001465153"/>
    </source>
</evidence>
<feature type="domain" description="Prepilin type IV endopeptidase peptidase" evidence="11">
    <location>
        <begin position="134"/>
        <end position="242"/>
    </location>
</feature>
<evidence type="ECO:0000259" key="12">
    <source>
        <dbReference type="Pfam" id="PF06750"/>
    </source>
</evidence>
<evidence type="ECO:0000256" key="8">
    <source>
        <dbReference type="RuleBase" id="RU003793"/>
    </source>
</evidence>
<keyword evidence="7 10" id="KW-0472">Membrane</keyword>
<evidence type="ECO:0000256" key="4">
    <source>
        <dbReference type="ARBA" id="ARBA00022519"/>
    </source>
</evidence>
<keyword evidence="9" id="KW-0511">Multifunctional enzyme</keyword>
<evidence type="ECO:0000256" key="10">
    <source>
        <dbReference type="SAM" id="Phobius"/>
    </source>
</evidence>
<keyword evidence="9" id="KW-0808">Transferase</keyword>
<dbReference type="EMBL" id="BAABWN010000001">
    <property type="protein sequence ID" value="GAA6166283.1"/>
    <property type="molecule type" value="Genomic_DNA"/>
</dbReference>
<dbReference type="EC" id="2.1.1.-" evidence="9"/>
<feature type="transmembrane region" description="Helical" evidence="10">
    <location>
        <begin position="180"/>
        <end position="198"/>
    </location>
</feature>
<comment type="caution">
    <text evidence="13">The sequence shown here is derived from an EMBL/GenBank/DDBJ whole genome shotgun (WGS) entry which is preliminary data.</text>
</comment>
<evidence type="ECO:0000256" key="3">
    <source>
        <dbReference type="ARBA" id="ARBA00022475"/>
    </source>
</evidence>
<gene>
    <name evidence="13" type="primary">pilD</name>
    <name evidence="13" type="ORF">NBRC116591_00930</name>
</gene>
<organism evidence="13 14">
    <name type="scientific">Sessilibacter corallicola</name>
    <dbReference type="NCBI Taxonomy" id="2904075"/>
    <lineage>
        <taxon>Bacteria</taxon>
        <taxon>Pseudomonadati</taxon>
        <taxon>Pseudomonadota</taxon>
        <taxon>Gammaproteobacteria</taxon>
        <taxon>Cellvibrionales</taxon>
        <taxon>Cellvibrionaceae</taxon>
        <taxon>Sessilibacter</taxon>
    </lineage>
</organism>
<sequence>MEVLFSQPLVLIPAVLILGLVVGSFLNVVVYRLPIMMERQWKSECCEFLEIADSEKKQEPFNLVVPNSTCPNCGHKIQPWENIPIISYLFLGGKCSNCKTRISIRYPLVELATGIFSAIAAWQLGYGPGLLPALLFTWCLVTLTLIDADHKLLPDNITLPLLWLGLLVNSQGIFTDLTSAVFGAAAGYLVLWSVYWLFKILRGKEGMGYGDFKLLAALGAWCGWQQLALIIIFSAGVGAILGALFLMSKGKDKSEPIPFGPFLAIAGWIAFLWGDSIVNSYTAFLIDQ</sequence>
<comment type="similarity">
    <text evidence="2 8">Belongs to the peptidase A24 family.</text>
</comment>
<keyword evidence="9" id="KW-0645">Protease</keyword>
<dbReference type="PANTHER" id="PTHR30487:SF0">
    <property type="entry name" value="PREPILIN LEADER PEPTIDASE_N-METHYLTRANSFERASE-RELATED"/>
    <property type="match status" value="1"/>
</dbReference>
<evidence type="ECO:0000259" key="11">
    <source>
        <dbReference type="Pfam" id="PF01478"/>
    </source>
</evidence>